<feature type="region of interest" description="Disordered" evidence="1">
    <location>
        <begin position="67"/>
        <end position="89"/>
    </location>
</feature>
<evidence type="ECO:0000256" key="1">
    <source>
        <dbReference type="SAM" id="MobiDB-lite"/>
    </source>
</evidence>
<sequence length="178" mass="19960">MHSDDKCENDDLHIVPSASGTFGQAISDGSRSSSSHSIHKKELFPNGSCRLPWPACFPDEDAEPNAPCSSPNFAVGDTANNSELSGEENDVTELDDMLRRFETFFREKVDTELQSLQEFMHGFLSEQQLHLRQILYSSHFPKSPLHHPEVDELIVPREETGNTALHTIKILESRLGVQ</sequence>
<reference evidence="2 3" key="1">
    <citation type="journal article" date="2023" name="Sci. Data">
        <title>Genome assembly of the Korean intertidal mud-creeper Batillaria attramentaria.</title>
        <authorList>
            <person name="Patra A.K."/>
            <person name="Ho P.T."/>
            <person name="Jun S."/>
            <person name="Lee S.J."/>
            <person name="Kim Y."/>
            <person name="Won Y.J."/>
        </authorList>
    </citation>
    <scope>NUCLEOTIDE SEQUENCE [LARGE SCALE GENOMIC DNA]</scope>
    <source>
        <strain evidence="2">Wonlab-2016</strain>
    </source>
</reference>
<organism evidence="2 3">
    <name type="scientific">Batillaria attramentaria</name>
    <dbReference type="NCBI Taxonomy" id="370345"/>
    <lineage>
        <taxon>Eukaryota</taxon>
        <taxon>Metazoa</taxon>
        <taxon>Spiralia</taxon>
        <taxon>Lophotrochozoa</taxon>
        <taxon>Mollusca</taxon>
        <taxon>Gastropoda</taxon>
        <taxon>Caenogastropoda</taxon>
        <taxon>Sorbeoconcha</taxon>
        <taxon>Cerithioidea</taxon>
        <taxon>Batillariidae</taxon>
        <taxon>Batillaria</taxon>
    </lineage>
</organism>
<feature type="compositionally biased region" description="Low complexity" evidence="1">
    <location>
        <begin position="27"/>
        <end position="36"/>
    </location>
</feature>
<evidence type="ECO:0000313" key="2">
    <source>
        <dbReference type="EMBL" id="KAK7493027.1"/>
    </source>
</evidence>
<accession>A0ABD0L0U0</accession>
<keyword evidence="3" id="KW-1185">Reference proteome</keyword>
<dbReference type="EMBL" id="JACVVK020000097">
    <property type="protein sequence ID" value="KAK7493027.1"/>
    <property type="molecule type" value="Genomic_DNA"/>
</dbReference>
<gene>
    <name evidence="2" type="ORF">BaRGS_00015757</name>
</gene>
<comment type="caution">
    <text evidence="2">The sequence shown here is derived from an EMBL/GenBank/DDBJ whole genome shotgun (WGS) entry which is preliminary data.</text>
</comment>
<feature type="region of interest" description="Disordered" evidence="1">
    <location>
        <begin position="1"/>
        <end position="38"/>
    </location>
</feature>
<feature type="compositionally biased region" description="Polar residues" evidence="1">
    <location>
        <begin position="67"/>
        <end position="84"/>
    </location>
</feature>
<name>A0ABD0L0U0_9CAEN</name>
<protein>
    <submittedName>
        <fullName evidence="2">Uncharacterized protein</fullName>
    </submittedName>
</protein>
<evidence type="ECO:0000313" key="3">
    <source>
        <dbReference type="Proteomes" id="UP001519460"/>
    </source>
</evidence>
<feature type="compositionally biased region" description="Basic and acidic residues" evidence="1">
    <location>
        <begin position="1"/>
        <end position="13"/>
    </location>
</feature>
<dbReference type="AlphaFoldDB" id="A0ABD0L0U0"/>
<proteinExistence type="predicted"/>
<dbReference type="Proteomes" id="UP001519460">
    <property type="component" value="Unassembled WGS sequence"/>
</dbReference>